<dbReference type="InterPro" id="IPR000644">
    <property type="entry name" value="CBS_dom"/>
</dbReference>
<name>A0A7C9J4K3_9ACTN</name>
<evidence type="ECO:0000256" key="1">
    <source>
        <dbReference type="ARBA" id="ARBA00023122"/>
    </source>
</evidence>
<dbReference type="PANTHER" id="PTHR43080:SF2">
    <property type="entry name" value="CBS DOMAIN-CONTAINING PROTEIN"/>
    <property type="match status" value="1"/>
</dbReference>
<dbReference type="PROSITE" id="PS51371">
    <property type="entry name" value="CBS"/>
    <property type="match status" value="2"/>
</dbReference>
<dbReference type="SUPFAM" id="SSF54631">
    <property type="entry name" value="CBS-domain pair"/>
    <property type="match status" value="1"/>
</dbReference>
<reference evidence="4 5" key="1">
    <citation type="submission" date="2020-01" db="EMBL/GenBank/DDBJ databases">
        <title>Herbidospora sp. NEAU-GS84 nov., a novel actinomycete isolated from soil.</title>
        <authorList>
            <person name="Han L."/>
        </authorList>
    </citation>
    <scope>NUCLEOTIDE SEQUENCE [LARGE SCALE GENOMIC DNA]</scope>
    <source>
        <strain evidence="4 5">NEAU-GS84</strain>
    </source>
</reference>
<comment type="caution">
    <text evidence="4">The sequence shown here is derived from an EMBL/GenBank/DDBJ whole genome shotgun (WGS) entry which is preliminary data.</text>
</comment>
<dbReference type="AlphaFoldDB" id="A0A7C9J4K3"/>
<evidence type="ECO:0000259" key="3">
    <source>
        <dbReference type="PROSITE" id="PS51371"/>
    </source>
</evidence>
<dbReference type="SMART" id="SM00116">
    <property type="entry name" value="CBS"/>
    <property type="match status" value="2"/>
</dbReference>
<feature type="domain" description="CBS" evidence="3">
    <location>
        <begin position="78"/>
        <end position="137"/>
    </location>
</feature>
<keyword evidence="5" id="KW-1185">Reference proteome</keyword>
<dbReference type="PANTHER" id="PTHR43080">
    <property type="entry name" value="CBS DOMAIN-CONTAINING PROTEIN CBSX3, MITOCHONDRIAL"/>
    <property type="match status" value="1"/>
</dbReference>
<accession>A0A7C9J4K3</accession>
<dbReference type="Gene3D" id="3.10.580.10">
    <property type="entry name" value="CBS-domain"/>
    <property type="match status" value="1"/>
</dbReference>
<evidence type="ECO:0000313" key="4">
    <source>
        <dbReference type="EMBL" id="NAS24526.1"/>
    </source>
</evidence>
<dbReference type="CDD" id="cd02205">
    <property type="entry name" value="CBS_pair_SF"/>
    <property type="match status" value="1"/>
</dbReference>
<gene>
    <name evidence="4" type="ORF">GT755_22900</name>
</gene>
<proteinExistence type="predicted"/>
<keyword evidence="1 2" id="KW-0129">CBS domain</keyword>
<organism evidence="4 5">
    <name type="scientific">Herbidospora solisilvae</name>
    <dbReference type="NCBI Taxonomy" id="2696284"/>
    <lineage>
        <taxon>Bacteria</taxon>
        <taxon>Bacillati</taxon>
        <taxon>Actinomycetota</taxon>
        <taxon>Actinomycetes</taxon>
        <taxon>Streptosporangiales</taxon>
        <taxon>Streptosporangiaceae</taxon>
        <taxon>Herbidospora</taxon>
    </lineage>
</organism>
<dbReference type="EMBL" id="WXEW01000006">
    <property type="protein sequence ID" value="NAS24526.1"/>
    <property type="molecule type" value="Genomic_DNA"/>
</dbReference>
<dbReference type="RefSeq" id="WP_161481657.1">
    <property type="nucleotide sequence ID" value="NZ_WXEW01000006.1"/>
</dbReference>
<dbReference type="Pfam" id="PF00571">
    <property type="entry name" value="CBS"/>
    <property type="match status" value="2"/>
</dbReference>
<evidence type="ECO:0000256" key="2">
    <source>
        <dbReference type="PROSITE-ProRule" id="PRU00703"/>
    </source>
</evidence>
<dbReference type="InterPro" id="IPR046342">
    <property type="entry name" value="CBS_dom_sf"/>
</dbReference>
<sequence length="155" mass="16568">MIDPTTLAARDVMTRVVVTVTPDESPIMAWELMRKGGIHHIPVVGPSRWPHGILSMQDIATSCSGTLADLSRRRVGDLIKSNLTPRVPLDRPLSGVAAVMLDSGHDAVPVVDEQCRAVGVITTVDILRAVAGRITPEPGTASDVHPALFRVEPVT</sequence>
<protein>
    <submittedName>
        <fullName evidence="4">CBS domain-containing protein</fullName>
    </submittedName>
</protein>
<dbReference type="Proteomes" id="UP000479526">
    <property type="component" value="Unassembled WGS sequence"/>
</dbReference>
<dbReference type="InterPro" id="IPR051257">
    <property type="entry name" value="Diverse_CBS-Domain"/>
</dbReference>
<evidence type="ECO:0000313" key="5">
    <source>
        <dbReference type="Proteomes" id="UP000479526"/>
    </source>
</evidence>
<feature type="domain" description="CBS" evidence="3">
    <location>
        <begin position="13"/>
        <end position="70"/>
    </location>
</feature>